<organism evidence="3 4">
    <name type="scientific">Talaromyces amestolkiae</name>
    <dbReference type="NCBI Taxonomy" id="1196081"/>
    <lineage>
        <taxon>Eukaryota</taxon>
        <taxon>Fungi</taxon>
        <taxon>Dikarya</taxon>
        <taxon>Ascomycota</taxon>
        <taxon>Pezizomycotina</taxon>
        <taxon>Eurotiomycetes</taxon>
        <taxon>Eurotiomycetidae</taxon>
        <taxon>Eurotiales</taxon>
        <taxon>Trichocomaceae</taxon>
        <taxon>Talaromyces</taxon>
        <taxon>Talaromyces sect. Talaromyces</taxon>
    </lineage>
</organism>
<evidence type="ECO:0000256" key="1">
    <source>
        <dbReference type="SAM" id="MobiDB-lite"/>
    </source>
</evidence>
<feature type="compositionally biased region" description="Acidic residues" evidence="1">
    <location>
        <begin position="701"/>
        <end position="710"/>
    </location>
</feature>
<comment type="caution">
    <text evidence="3">The sequence shown here is derived from an EMBL/GenBank/DDBJ whole genome shotgun (WGS) entry which is preliminary data.</text>
</comment>
<feature type="region of interest" description="Disordered" evidence="1">
    <location>
        <begin position="343"/>
        <end position="492"/>
    </location>
</feature>
<dbReference type="PANTHER" id="PTHR42048:SF1">
    <property type="entry name" value="ARS-BINDING PROTEIN 2"/>
    <property type="match status" value="1"/>
</dbReference>
<proteinExistence type="predicted"/>
<sequence>MESPFKASVPQPADASNAIVIQQFARYPPVFETPLRSGSPGSTRSRLAASQSPPLLRKETPRSLQSSPRGPLSGGVMPPSALRTGMSMSPPLTDLESRQAFPRDSEGDGDAEHRMLPSREVTDETIDDAYVAFIMYCNPNVPTSADSSELRKTFRAPPRSDGKNFSIYVLWELIRKLDRKELKTWIQLAIELGVEPPSIEKKQSTQKVQQYAVRLKRWMRAMHVDAFFEYLLGHDHVYYKQLPLSNAPANEDRDGVPLEEDLALRALVPEWKPKRGRKRAEDKDKEDSRFPKRPQLDTSMAILDNNALAAHAANFPQSAIPFSAFPDDMDAHNDPWVAAASTFGADQNPDAISGQDLRWRPFEGDGSPPGFPRSAYIPRNHQTEQPSVVEPRSALTPSTGEKSRSRRRHGPAVSSAWPNTSGSMTGKIRGRPPNRGSAPGGPFSSFPVNPVRSNTSGDVTSTQSSLAIGIEQVPLGPPRNTTSNSTGQLNTKPDKLQLHVPQINGRPVRLATPPTVVLNGTSDVSNNFDSFSGRRDSIATSNDLDDVASLGSVATERTTQKVSINDVTRAVAHKILRSRLIGRPTSMGTEEALSLAHAAVQRLGSIYVMLPMDSVAMFCALYFGVAQKLGLARVSPATLTVQVSTTATNGVDSLAVYSIFIEDDQPGQGFRFNTTLSGLTLSSSRPDNTFRNNLEPTGLQTDEDEFENDDFVGGSSTDEGSWKQRYMRLRQQMRRKEAASQVNFAKVAEECGIVSVGAASKRFSRLNIKYQNGAGNADEDADEIDESPSKKTPKKANRSGKGIVKAERDEKIAITAPRAAGVGKKRSPTKPKATAGGGVSTSSLTTVATADGVDLKMGTGSDDGKAEEFVPGFFDEQMDRGVGAEHGDDTD</sequence>
<feature type="compositionally biased region" description="Polar residues" evidence="1">
    <location>
        <begin position="39"/>
        <end position="53"/>
    </location>
</feature>
<dbReference type="GeneID" id="63799231"/>
<feature type="domain" description="Myb-like DNA-binding" evidence="2">
    <location>
        <begin position="740"/>
        <end position="769"/>
    </location>
</feature>
<dbReference type="Proteomes" id="UP000249363">
    <property type="component" value="Unassembled WGS sequence"/>
</dbReference>
<dbReference type="OrthoDB" id="2104370at2759"/>
<protein>
    <recommendedName>
        <fullName evidence="2">Myb-like DNA-binding domain-containing protein</fullName>
    </recommendedName>
</protein>
<name>A0A364LDV3_TALAM</name>
<dbReference type="PANTHER" id="PTHR42048">
    <property type="entry name" value="ARS-BINDING PROTEIN 2"/>
    <property type="match status" value="1"/>
</dbReference>
<dbReference type="STRING" id="1196081.A0A364LDV3"/>
<feature type="compositionally biased region" description="Polar residues" evidence="1">
    <location>
        <begin position="479"/>
        <end position="491"/>
    </location>
</feature>
<evidence type="ECO:0000313" key="4">
    <source>
        <dbReference type="Proteomes" id="UP000249363"/>
    </source>
</evidence>
<dbReference type="AlphaFoldDB" id="A0A364LDV3"/>
<feature type="region of interest" description="Disordered" evidence="1">
    <location>
        <begin position="773"/>
        <end position="891"/>
    </location>
</feature>
<feature type="compositionally biased region" description="Basic and acidic residues" evidence="1">
    <location>
        <begin position="95"/>
        <end position="121"/>
    </location>
</feature>
<feature type="region of interest" description="Disordered" evidence="1">
    <location>
        <begin position="687"/>
        <end position="719"/>
    </location>
</feature>
<feature type="compositionally biased region" description="Polar residues" evidence="1">
    <location>
        <begin position="687"/>
        <end position="700"/>
    </location>
</feature>
<feature type="region of interest" description="Disordered" evidence="1">
    <location>
        <begin position="274"/>
        <end position="296"/>
    </location>
</feature>
<evidence type="ECO:0000259" key="2">
    <source>
        <dbReference type="Pfam" id="PF22980"/>
    </source>
</evidence>
<feature type="compositionally biased region" description="Low complexity" evidence="1">
    <location>
        <begin position="840"/>
        <end position="850"/>
    </location>
</feature>
<dbReference type="Pfam" id="PF09441">
    <property type="entry name" value="Abp2"/>
    <property type="match status" value="1"/>
</dbReference>
<dbReference type="Pfam" id="PF22980">
    <property type="entry name" value="Myb_DNA-bind_8"/>
    <property type="match status" value="1"/>
</dbReference>
<feature type="compositionally biased region" description="Basic and acidic residues" evidence="1">
    <location>
        <begin position="279"/>
        <end position="290"/>
    </location>
</feature>
<feature type="region of interest" description="Disordered" evidence="1">
    <location>
        <begin position="31"/>
        <end position="121"/>
    </location>
</feature>
<dbReference type="EMBL" id="MIKG01000028">
    <property type="protein sequence ID" value="RAO74005.1"/>
    <property type="molecule type" value="Genomic_DNA"/>
</dbReference>
<dbReference type="InterPro" id="IPR054505">
    <property type="entry name" value="Myb_DNA-bind_8"/>
</dbReference>
<feature type="compositionally biased region" description="Acidic residues" evidence="1">
    <location>
        <begin position="777"/>
        <end position="786"/>
    </location>
</feature>
<keyword evidence="4" id="KW-1185">Reference proteome</keyword>
<feature type="compositionally biased region" description="Polar residues" evidence="1">
    <location>
        <begin position="451"/>
        <end position="466"/>
    </location>
</feature>
<dbReference type="InterPro" id="IPR018562">
    <property type="entry name" value="ARS-binding_2"/>
</dbReference>
<reference evidence="3 4" key="1">
    <citation type="journal article" date="2017" name="Biotechnol. Biofuels">
        <title>Differential beta-glucosidase expression as a function of carbon source availability in Talaromyces amestolkiae: a genomic and proteomic approach.</title>
        <authorList>
            <person name="de Eugenio L.I."/>
            <person name="Mendez-Liter J.A."/>
            <person name="Nieto-Dominguez M."/>
            <person name="Alonso L."/>
            <person name="Gil-Munoz J."/>
            <person name="Barriuso J."/>
            <person name="Prieto A."/>
            <person name="Martinez M.J."/>
        </authorList>
    </citation>
    <scope>NUCLEOTIDE SEQUENCE [LARGE SCALE GENOMIC DNA]</scope>
    <source>
        <strain evidence="3 4">CIB</strain>
    </source>
</reference>
<evidence type="ECO:0000313" key="3">
    <source>
        <dbReference type="EMBL" id="RAO74005.1"/>
    </source>
</evidence>
<accession>A0A364LDV3</accession>
<gene>
    <name evidence="3" type="ORF">BHQ10_010017</name>
</gene>
<dbReference type="RefSeq" id="XP_040738519.1">
    <property type="nucleotide sequence ID" value="XM_040872601.1"/>
</dbReference>
<dbReference type="GO" id="GO:0003688">
    <property type="term" value="F:DNA replication origin binding"/>
    <property type="evidence" value="ECO:0007669"/>
    <property type="project" value="TreeGrafter"/>
</dbReference>
<feature type="compositionally biased region" description="Basic and acidic residues" evidence="1">
    <location>
        <begin position="877"/>
        <end position="891"/>
    </location>
</feature>